<protein>
    <submittedName>
        <fullName evidence="5">ERI1 exoribonuclease 3</fullName>
    </submittedName>
</protein>
<dbReference type="Gene3D" id="3.30.420.10">
    <property type="entry name" value="Ribonuclease H-like superfamily/Ribonuclease H"/>
    <property type="match status" value="1"/>
</dbReference>
<dbReference type="SMART" id="SM00479">
    <property type="entry name" value="EXOIII"/>
    <property type="match status" value="1"/>
</dbReference>
<keyword evidence="2" id="KW-0378">Hydrolase</keyword>
<dbReference type="PANTHER" id="PTHR23044:SF61">
    <property type="entry name" value="3'-5' EXORIBONUCLEASE 1-RELATED"/>
    <property type="match status" value="1"/>
</dbReference>
<dbReference type="InterPro" id="IPR047201">
    <property type="entry name" value="ERI-1_3'hExo-like"/>
</dbReference>
<evidence type="ECO:0000256" key="3">
    <source>
        <dbReference type="ARBA" id="ARBA00022839"/>
    </source>
</evidence>
<dbReference type="InterPro" id="IPR036397">
    <property type="entry name" value="RNaseH_sf"/>
</dbReference>
<dbReference type="AlphaFoldDB" id="A0AAD5SRJ0"/>
<evidence type="ECO:0000256" key="2">
    <source>
        <dbReference type="ARBA" id="ARBA00022801"/>
    </source>
</evidence>
<gene>
    <name evidence="5" type="primary">ERI3</name>
    <name evidence="5" type="ORF">HK100_006677</name>
</gene>
<keyword evidence="6" id="KW-1185">Reference proteome</keyword>
<comment type="caution">
    <text evidence="5">The sequence shown here is derived from an EMBL/GenBank/DDBJ whole genome shotgun (WGS) entry which is preliminary data.</text>
</comment>
<dbReference type="CDD" id="cd06133">
    <property type="entry name" value="ERI-1_3'hExo_like"/>
    <property type="match status" value="1"/>
</dbReference>
<dbReference type="Proteomes" id="UP001211907">
    <property type="component" value="Unassembled WGS sequence"/>
</dbReference>
<dbReference type="InterPro" id="IPR012337">
    <property type="entry name" value="RNaseH-like_sf"/>
</dbReference>
<dbReference type="Pfam" id="PF00929">
    <property type="entry name" value="RNase_T"/>
    <property type="match status" value="1"/>
</dbReference>
<proteinExistence type="predicted"/>
<evidence type="ECO:0000313" key="6">
    <source>
        <dbReference type="Proteomes" id="UP001211907"/>
    </source>
</evidence>
<accession>A0AAD5SRJ0</accession>
<evidence type="ECO:0000259" key="4">
    <source>
        <dbReference type="SMART" id="SM00479"/>
    </source>
</evidence>
<evidence type="ECO:0000256" key="1">
    <source>
        <dbReference type="ARBA" id="ARBA00022722"/>
    </source>
</evidence>
<sequence length="297" mass="33626">MSKQRYTFLAVIDFEASIRDEKGNPVLTEFPIVLLSVGAEPRIAAEFHTFVQPPRSLDWANSKGITASTFEAAPPFPLVWASVARFFVDNNATAANTLLITCGDWDLRALLPAELSRHQLSLPSEQDPLFLVWCNIKHAFFALTGKKADSMVRMLNVIGQPLVGVHHSGIDDSRNIASIAQWMLHKGHIFKPTNKGEIDDEDVEHKVLLQQQKLEARELFEANRETRLANGAISPQQLFRDTTCYSCWDIDGIPTHLVDGTPLTRSAINKKKKLWKAQEILHQKYLKWKFERVTNNK</sequence>
<feature type="domain" description="Exonuclease" evidence="4">
    <location>
        <begin position="8"/>
        <end position="189"/>
    </location>
</feature>
<dbReference type="SUPFAM" id="SSF53098">
    <property type="entry name" value="Ribonuclease H-like"/>
    <property type="match status" value="1"/>
</dbReference>
<organism evidence="5 6">
    <name type="scientific">Physocladia obscura</name>
    <dbReference type="NCBI Taxonomy" id="109957"/>
    <lineage>
        <taxon>Eukaryota</taxon>
        <taxon>Fungi</taxon>
        <taxon>Fungi incertae sedis</taxon>
        <taxon>Chytridiomycota</taxon>
        <taxon>Chytridiomycota incertae sedis</taxon>
        <taxon>Chytridiomycetes</taxon>
        <taxon>Chytridiales</taxon>
        <taxon>Chytriomycetaceae</taxon>
        <taxon>Physocladia</taxon>
    </lineage>
</organism>
<dbReference type="InterPro" id="IPR013520">
    <property type="entry name" value="Ribonucl_H"/>
</dbReference>
<dbReference type="GO" id="GO:0003676">
    <property type="term" value="F:nucleic acid binding"/>
    <property type="evidence" value="ECO:0007669"/>
    <property type="project" value="InterPro"/>
</dbReference>
<dbReference type="InterPro" id="IPR051274">
    <property type="entry name" value="3-5_Exoribonuclease"/>
</dbReference>
<name>A0AAD5SRJ0_9FUNG</name>
<dbReference type="GO" id="GO:0000175">
    <property type="term" value="F:3'-5'-RNA exonuclease activity"/>
    <property type="evidence" value="ECO:0007669"/>
    <property type="project" value="InterPro"/>
</dbReference>
<reference evidence="5" key="1">
    <citation type="submission" date="2020-05" db="EMBL/GenBank/DDBJ databases">
        <title>Phylogenomic resolution of chytrid fungi.</title>
        <authorList>
            <person name="Stajich J.E."/>
            <person name="Amses K."/>
            <person name="Simmons R."/>
            <person name="Seto K."/>
            <person name="Myers J."/>
            <person name="Bonds A."/>
            <person name="Quandt C.A."/>
            <person name="Barry K."/>
            <person name="Liu P."/>
            <person name="Grigoriev I."/>
            <person name="Longcore J.E."/>
            <person name="James T.Y."/>
        </authorList>
    </citation>
    <scope>NUCLEOTIDE SEQUENCE</scope>
    <source>
        <strain evidence="5">JEL0513</strain>
    </source>
</reference>
<keyword evidence="1" id="KW-0540">Nuclease</keyword>
<dbReference type="PANTHER" id="PTHR23044">
    <property type="entry name" value="3'-5' EXONUCLEASE ERI1-RELATED"/>
    <property type="match status" value="1"/>
</dbReference>
<keyword evidence="3" id="KW-0269">Exonuclease</keyword>
<dbReference type="EMBL" id="JADGJH010003106">
    <property type="protein sequence ID" value="KAJ3093327.1"/>
    <property type="molecule type" value="Genomic_DNA"/>
</dbReference>
<evidence type="ECO:0000313" key="5">
    <source>
        <dbReference type="EMBL" id="KAJ3093327.1"/>
    </source>
</evidence>